<evidence type="ECO:0008006" key="4">
    <source>
        <dbReference type="Google" id="ProtNLM"/>
    </source>
</evidence>
<feature type="signal peptide" evidence="1">
    <location>
        <begin position="1"/>
        <end position="26"/>
    </location>
</feature>
<keyword evidence="1" id="KW-0732">Signal</keyword>
<reference evidence="2 3" key="1">
    <citation type="submission" date="2018-08" db="EMBL/GenBank/DDBJ databases">
        <title>Meiothermus granaticius genome AF-68 sequencing project.</title>
        <authorList>
            <person name="Da Costa M.S."/>
            <person name="Albuquerque L."/>
            <person name="Raposo P."/>
            <person name="Froufe H.J.C."/>
            <person name="Barroso C.S."/>
            <person name="Egas C."/>
        </authorList>
    </citation>
    <scope>NUCLEOTIDE SEQUENCE [LARGE SCALE GENOMIC DNA]</scope>
    <source>
        <strain evidence="2 3">AF-68</strain>
    </source>
</reference>
<dbReference type="Proteomes" id="UP000266178">
    <property type="component" value="Unassembled WGS sequence"/>
</dbReference>
<comment type="caution">
    <text evidence="2">The sequence shown here is derived from an EMBL/GenBank/DDBJ whole genome shotgun (WGS) entry which is preliminary data.</text>
</comment>
<evidence type="ECO:0000256" key="1">
    <source>
        <dbReference type="SAM" id="SignalP"/>
    </source>
</evidence>
<feature type="chain" id="PRO_5030071895" description="Lipoprotein" evidence="1">
    <location>
        <begin position="27"/>
        <end position="331"/>
    </location>
</feature>
<protein>
    <recommendedName>
        <fullName evidence="4">Lipoprotein</fullName>
    </recommendedName>
</protein>
<evidence type="ECO:0000313" key="2">
    <source>
        <dbReference type="EMBL" id="RIH92785.1"/>
    </source>
</evidence>
<dbReference type="RefSeq" id="WP_119356823.1">
    <property type="nucleotide sequence ID" value="NZ_BJXM01000010.1"/>
</dbReference>
<proteinExistence type="predicted"/>
<accession>A0A399FAP8</accession>
<evidence type="ECO:0000313" key="3">
    <source>
        <dbReference type="Proteomes" id="UP000266178"/>
    </source>
</evidence>
<keyword evidence="3" id="KW-1185">Reference proteome</keyword>
<dbReference type="EMBL" id="QWLB01000014">
    <property type="protein sequence ID" value="RIH92785.1"/>
    <property type="molecule type" value="Genomic_DNA"/>
</dbReference>
<dbReference type="PROSITE" id="PS51257">
    <property type="entry name" value="PROKAR_LIPOPROTEIN"/>
    <property type="match status" value="1"/>
</dbReference>
<dbReference type="OrthoDB" id="25567at2"/>
<sequence>MKGIFKLAGLGLVGVLAACGSLSTGATGGGDLSANSAEVQATASAALDDLNTTGAMLDGSVSSSSLQAGASAQGGSGLEAAALSWNLPPRVYALLRDLGLWIPVRGTQAAANCTITVSASSSAPQYLVNFTCSGTNPADTRSYSTQGEIDLSLQNGKDEAAGYTAEFKGFDALVTFADQSRLERKLDGQFSLDKSGLPWKLSKDYTYSVSKKDSSGSLLWSGQNVFSVSKTYQPDNLSAPGLAGTVTIAQSTPGSDVFTNLVTNKTRSLSFYTNPTIHWNSACTLRPRFDAGEKDYLFTSASGVQTTLSLQFNGCGNFTLSYNGGVVPISN</sequence>
<dbReference type="AlphaFoldDB" id="A0A399FAP8"/>
<organism evidence="2 3">
    <name type="scientific">Meiothermus granaticius NBRC 107808</name>
    <dbReference type="NCBI Taxonomy" id="1227551"/>
    <lineage>
        <taxon>Bacteria</taxon>
        <taxon>Thermotogati</taxon>
        <taxon>Deinococcota</taxon>
        <taxon>Deinococci</taxon>
        <taxon>Thermales</taxon>
        <taxon>Thermaceae</taxon>
        <taxon>Meiothermus</taxon>
    </lineage>
</organism>
<name>A0A399FAP8_9DEIN</name>
<gene>
    <name evidence="2" type="ORF">Mgrana_01323</name>
</gene>